<evidence type="ECO:0000259" key="1">
    <source>
        <dbReference type="Pfam" id="PF16466"/>
    </source>
</evidence>
<reference evidence="2 3" key="2">
    <citation type="journal article" date="1995" name="Arch. Virol.">
        <title>Analysis of the open reading frames of the main capsid proteins of actinophage VWB.</title>
        <authorList>
            <person name="Anne J."/>
            <person name="Fiten P."/>
            <person name="Van Mellaert L."/>
            <person name="Joris B."/>
            <person name="Opdenakker G."/>
            <person name="Eyssen H."/>
        </authorList>
    </citation>
    <scope>NUCLEOTIDE SEQUENCE [LARGE SCALE GENOMIC DNA]</scope>
</reference>
<sequence length="373" mass="38755">MAGRAAEPEAVMYPATARFLATLAESYTPVSRVTLFRTDGRVEQLDHTAGTVTVDRGQQWRRACSVSHADPALIPRTEADKLSVYGAQLRIEAGVQLGSYVETVPVGQFRIETIDGDVDDGPAVIVGQSLECIVIDDAFTAPWRATGTAVGAITALILRSLPDAAVVALATDAAIGPRTFDIGDNPWEAIGEIAATIGAEVYCDAAGTFVIAELPDLLTVTPAWTIAAGEHGVYLSASRGMASKDVKNGVLVRGENPETGVATAPVLVVDSDPGSPTYWGGPFGRRPRFHTSPTLTTTGACTAAGTLLLRAAMAPNSTANLRALVNPALEPGDVLRVVYPDSTADLVQAASFAIDLGVGGDFLVQAISAKEGA</sequence>
<evidence type="ECO:0000313" key="3">
    <source>
        <dbReference type="Proteomes" id="UP000001708"/>
    </source>
</evidence>
<organism evidence="2 3">
    <name type="scientific">Streptomyces phage VWB</name>
    <dbReference type="NCBI Taxonomy" id="10702"/>
    <lineage>
        <taxon>Viruses</taxon>
        <taxon>Duplodnaviria</taxon>
        <taxon>Heunggongvirae</taxon>
        <taxon>Uroviricota</taxon>
        <taxon>Caudoviricetes</taxon>
        <taxon>Veewebvirus</taxon>
        <taxon>Veewebvirus vwb</taxon>
    </lineage>
</organism>
<dbReference type="InterPro" id="IPR032490">
    <property type="entry name" value="DUF5047"/>
</dbReference>
<proteinExistence type="predicted"/>
<keyword evidence="3" id="KW-1185">Reference proteome</keyword>
<dbReference type="EMBL" id="AY320035">
    <property type="protein sequence ID" value="AAR29737.1"/>
    <property type="molecule type" value="Genomic_DNA"/>
</dbReference>
<dbReference type="KEGG" id="vg:2732844"/>
<protein>
    <recommendedName>
        <fullName evidence="1">DUF5047 domain-containing protein</fullName>
    </recommendedName>
</protein>
<dbReference type="RefSeq" id="NP_958291.1">
    <property type="nucleotide sequence ID" value="NC_005345.2"/>
</dbReference>
<dbReference type="Proteomes" id="UP000001708">
    <property type="component" value="Segment"/>
</dbReference>
<dbReference type="Pfam" id="PF16466">
    <property type="entry name" value="DUF5047"/>
    <property type="match status" value="1"/>
</dbReference>
<accession>Q6VY40</accession>
<reference evidence="2 3" key="1">
    <citation type="journal article" date="1990" name="J. Gen. Microbiol.">
        <title>Further biological and molecular characterization of actinophage VWB.</title>
        <authorList>
            <person name="Anne J."/>
            <person name="Van Mellaert L."/>
            <person name="Decock B."/>
            <person name="Van Damme J."/>
            <person name="Van Aerschot A."/>
            <person name="Herdewijn P."/>
            <person name="Eyssen H."/>
        </authorList>
    </citation>
    <scope>NUCLEOTIDE SEQUENCE [LARGE SCALE GENOMIC DNA]</scope>
</reference>
<feature type="domain" description="DUF5047" evidence="1">
    <location>
        <begin position="50"/>
        <end position="176"/>
    </location>
</feature>
<dbReference type="GeneID" id="2732844"/>
<evidence type="ECO:0000313" key="2">
    <source>
        <dbReference type="EMBL" id="AAR29737.1"/>
    </source>
</evidence>
<reference evidence="2 3" key="4">
    <citation type="journal article" date="2005" name="Virology">
        <title>Complete genomic nucleotide sequence and analysis of the temperate bacteriophage VWB.</title>
        <authorList>
            <person name="Van Dessel W."/>
            <person name="Van Mellaert L."/>
            <person name="Liesegang H."/>
            <person name="Raasch C."/>
            <person name="De Keersmaeker S."/>
            <person name="Geukens N."/>
            <person name="Lammertyn E."/>
            <person name="Streit W."/>
            <person name="Anne J."/>
        </authorList>
    </citation>
    <scope>NUCLEOTIDE SEQUENCE [LARGE SCALE GENOMIC DNA]</scope>
</reference>
<name>Q6VY40_9CAUD</name>
<reference evidence="2 3" key="3">
    <citation type="journal article" date="1998" name="Microbiology">
        <title>Site-specific integration of bacteriophage VWB genome into Streptomyces venezuelae and construction of a VWB-based integrative vector.</title>
        <authorList>
            <person name="Van Mellaert L."/>
            <person name="Mei L."/>
            <person name="Lammertyn E."/>
            <person name="Schacht S."/>
            <person name="Anne J."/>
        </authorList>
    </citation>
    <scope>NUCLEOTIDE SEQUENCE [LARGE SCALE GENOMIC DNA]</scope>
</reference>